<evidence type="ECO:0000259" key="6">
    <source>
        <dbReference type="Pfam" id="PF00413"/>
    </source>
</evidence>
<evidence type="ECO:0000256" key="4">
    <source>
        <dbReference type="ARBA" id="ARBA00022833"/>
    </source>
</evidence>
<evidence type="ECO:0000256" key="1">
    <source>
        <dbReference type="ARBA" id="ARBA00022670"/>
    </source>
</evidence>
<proteinExistence type="predicted"/>
<reference evidence="7 8" key="1">
    <citation type="journal article" date="2015" name="Genome Announc.">
        <title>Expanding the biotechnology potential of lactobacilli through comparative genomics of 213 strains and associated genera.</title>
        <authorList>
            <person name="Sun Z."/>
            <person name="Harris H.M."/>
            <person name="McCann A."/>
            <person name="Guo C."/>
            <person name="Argimon S."/>
            <person name="Zhang W."/>
            <person name="Yang X."/>
            <person name="Jeffery I.B."/>
            <person name="Cooney J.C."/>
            <person name="Kagawa T.F."/>
            <person name="Liu W."/>
            <person name="Song Y."/>
            <person name="Salvetti E."/>
            <person name="Wrobel A."/>
            <person name="Rasinkangas P."/>
            <person name="Parkhill J."/>
            <person name="Rea M.C."/>
            <person name="O'Sullivan O."/>
            <person name="Ritari J."/>
            <person name="Douillard F.P."/>
            <person name="Paul Ross R."/>
            <person name="Yang R."/>
            <person name="Briner A.E."/>
            <person name="Felis G.E."/>
            <person name="de Vos W.M."/>
            <person name="Barrangou R."/>
            <person name="Klaenhammer T.R."/>
            <person name="Caufield P.W."/>
            <person name="Cui Y."/>
            <person name="Zhang H."/>
            <person name="O'Toole P.W."/>
        </authorList>
    </citation>
    <scope>NUCLEOTIDE SEQUENCE [LARGE SCALE GENOMIC DNA]</scope>
    <source>
        <strain evidence="7 8">DSM 20515</strain>
    </source>
</reference>
<dbReference type="GO" id="GO:0008270">
    <property type="term" value="F:zinc ion binding"/>
    <property type="evidence" value="ECO:0007669"/>
    <property type="project" value="InterPro"/>
</dbReference>
<dbReference type="AlphaFoldDB" id="A0A0R2BMP0"/>
<keyword evidence="3" id="KW-0378">Hydrolase</keyword>
<feature type="domain" description="Peptidase M10 metallopeptidase" evidence="6">
    <location>
        <begin position="211"/>
        <end position="237"/>
    </location>
</feature>
<dbReference type="EMBL" id="AYYR01000015">
    <property type="protein sequence ID" value="KRM76950.1"/>
    <property type="molecule type" value="Genomic_DNA"/>
</dbReference>
<evidence type="ECO:0000256" key="3">
    <source>
        <dbReference type="ARBA" id="ARBA00022801"/>
    </source>
</evidence>
<evidence type="ECO:0000256" key="5">
    <source>
        <dbReference type="SAM" id="MobiDB-lite"/>
    </source>
</evidence>
<dbReference type="Pfam" id="PF00413">
    <property type="entry name" value="Peptidase_M10"/>
    <property type="match status" value="1"/>
</dbReference>
<keyword evidence="4" id="KW-0862">Zinc</keyword>
<dbReference type="SUPFAM" id="SSF55486">
    <property type="entry name" value="Metalloproteases ('zincins'), catalytic domain"/>
    <property type="match status" value="1"/>
</dbReference>
<comment type="caution">
    <text evidence="7">The sequence shown here is derived from an EMBL/GenBank/DDBJ whole genome shotgun (WGS) entry which is preliminary data.</text>
</comment>
<organism evidence="7 8">
    <name type="scientific">Secundilactobacillus collinoides DSM 20515 = JCM 1123</name>
    <dbReference type="NCBI Taxonomy" id="1423733"/>
    <lineage>
        <taxon>Bacteria</taxon>
        <taxon>Bacillati</taxon>
        <taxon>Bacillota</taxon>
        <taxon>Bacilli</taxon>
        <taxon>Lactobacillales</taxon>
        <taxon>Lactobacillaceae</taxon>
        <taxon>Secundilactobacillus</taxon>
    </lineage>
</organism>
<accession>A0A0R2BMP0</accession>
<name>A0A0R2BMP0_SECCO</name>
<dbReference type="InterPro" id="IPR001818">
    <property type="entry name" value="Pept_M10_metallopeptidase"/>
</dbReference>
<evidence type="ECO:0000313" key="7">
    <source>
        <dbReference type="EMBL" id="KRM76950.1"/>
    </source>
</evidence>
<dbReference type="Gene3D" id="3.40.390.10">
    <property type="entry name" value="Collagenase (Catalytic Domain)"/>
    <property type="match status" value="1"/>
</dbReference>
<dbReference type="GO" id="GO:0006508">
    <property type="term" value="P:proteolysis"/>
    <property type="evidence" value="ECO:0007669"/>
    <property type="project" value="UniProtKB-KW"/>
</dbReference>
<sequence length="285" mass="31507">MKKHFFLFVTGMLLGGVVISGGTTVRSRADSRVSLGTDLMPSTALLHQSSQYYLANRAVLTKQYNLVGQVSRFNNDHLAVYVPSARLKPLVQTAMTTWNRALGQEVFSLGNATDHALTVTTKPSQAWDGLITGQIVYLNSTHLREASYVDQVANTPVTRKLKADYLVQKTLYEHATGTVKQAAYTKGTHYFHDLLAIQKQAAPAYTAFWAGILTHEFGHALGLDHTPYLTDIMYAPASNESVSSSVAGKYPWTGPKDPNDTQRQSPSVSLRDVRRAELSQRLGYW</sequence>
<dbReference type="InterPro" id="IPR024079">
    <property type="entry name" value="MetalloPept_cat_dom_sf"/>
</dbReference>
<keyword evidence="1" id="KW-0645">Protease</keyword>
<gene>
    <name evidence="7" type="ORF">FC82_GL000747</name>
</gene>
<evidence type="ECO:0000313" key="8">
    <source>
        <dbReference type="Proteomes" id="UP000051845"/>
    </source>
</evidence>
<dbReference type="PATRIC" id="fig|1423733.4.peg.779"/>
<evidence type="ECO:0000256" key="2">
    <source>
        <dbReference type="ARBA" id="ARBA00022723"/>
    </source>
</evidence>
<keyword evidence="2" id="KW-0479">Metal-binding</keyword>
<dbReference type="Proteomes" id="UP000051845">
    <property type="component" value="Unassembled WGS sequence"/>
</dbReference>
<dbReference type="GO" id="GO:0004222">
    <property type="term" value="F:metalloendopeptidase activity"/>
    <property type="evidence" value="ECO:0007669"/>
    <property type="project" value="InterPro"/>
</dbReference>
<protein>
    <recommendedName>
        <fullName evidence="6">Peptidase M10 metallopeptidase domain-containing protein</fullName>
    </recommendedName>
</protein>
<feature type="region of interest" description="Disordered" evidence="5">
    <location>
        <begin position="246"/>
        <end position="272"/>
    </location>
</feature>
<dbReference type="RefSeq" id="WP_056996313.1">
    <property type="nucleotide sequence ID" value="NZ_AYYR01000015.1"/>
</dbReference>
<dbReference type="GO" id="GO:0031012">
    <property type="term" value="C:extracellular matrix"/>
    <property type="evidence" value="ECO:0007669"/>
    <property type="project" value="InterPro"/>
</dbReference>